<sequence length="382" mass="41377">MTSSDPGTSNESAFRGGGGSAALGQLRFAKTIYHRKHSPDSPYKRNGFSYERTSFGRACLLQSCCSRRGQREVGQARERNARSRELATLTAGHPKALRMDSTAFDALDHPYTSTRACPAPRASPFAIASLMSKLTASSRFRPHHQSQPGPAPTVRPSMPLPLVTTSPDHLLFTPSRSNVGFISRLSLKNEAPTGTVGFKFKTNAPASYSVKPVLGSISAGETIAVFVRNETKIDPSDRFLLQTLTLSSDDPSSITSATWKQLDRSRMTETFIECRVAGSSHPQQIPPASARAIASSLESASDTLRLSNPETPLLLSKSAPSNLLHPHLPPRHPTTQSLAQAKHQPPAFSRAELVVVSLLCLAFGLVLPYRRVVENVAAWLTL</sequence>
<dbReference type="SUPFAM" id="SSF49354">
    <property type="entry name" value="PapD-like"/>
    <property type="match status" value="1"/>
</dbReference>
<dbReference type="InterPro" id="IPR008962">
    <property type="entry name" value="PapD-like_sf"/>
</dbReference>
<keyword evidence="4" id="KW-1185">Reference proteome</keyword>
<evidence type="ECO:0000313" key="4">
    <source>
        <dbReference type="Proteomes" id="UP000269721"/>
    </source>
</evidence>
<organism evidence="3 4">
    <name type="scientific">Blyttiomyces helicus</name>
    <dbReference type="NCBI Taxonomy" id="388810"/>
    <lineage>
        <taxon>Eukaryota</taxon>
        <taxon>Fungi</taxon>
        <taxon>Fungi incertae sedis</taxon>
        <taxon>Chytridiomycota</taxon>
        <taxon>Chytridiomycota incertae sedis</taxon>
        <taxon>Chytridiomycetes</taxon>
        <taxon>Chytridiomycetes incertae sedis</taxon>
        <taxon>Blyttiomyces</taxon>
    </lineage>
</organism>
<evidence type="ECO:0000256" key="1">
    <source>
        <dbReference type="SAM" id="MobiDB-lite"/>
    </source>
</evidence>
<dbReference type="Pfam" id="PF00635">
    <property type="entry name" value="Motile_Sperm"/>
    <property type="match status" value="1"/>
</dbReference>
<name>A0A4P9W2F7_9FUNG</name>
<feature type="domain" description="MSP" evidence="2">
    <location>
        <begin position="162"/>
        <end position="277"/>
    </location>
</feature>
<dbReference type="InterPro" id="IPR013783">
    <property type="entry name" value="Ig-like_fold"/>
</dbReference>
<dbReference type="InterPro" id="IPR000535">
    <property type="entry name" value="MSP_dom"/>
</dbReference>
<dbReference type="OrthoDB" id="75724at2759"/>
<gene>
    <name evidence="3" type="ORF">BDK51DRAFT_43048</name>
</gene>
<proteinExistence type="predicted"/>
<dbReference type="Proteomes" id="UP000269721">
    <property type="component" value="Unassembled WGS sequence"/>
</dbReference>
<dbReference type="PROSITE" id="PS50202">
    <property type="entry name" value="MSP"/>
    <property type="match status" value="1"/>
</dbReference>
<evidence type="ECO:0000259" key="2">
    <source>
        <dbReference type="PROSITE" id="PS50202"/>
    </source>
</evidence>
<protein>
    <recommendedName>
        <fullName evidence="2">MSP domain-containing protein</fullName>
    </recommendedName>
</protein>
<dbReference type="Gene3D" id="2.60.40.10">
    <property type="entry name" value="Immunoglobulins"/>
    <property type="match status" value="1"/>
</dbReference>
<evidence type="ECO:0000313" key="3">
    <source>
        <dbReference type="EMBL" id="RKO84968.1"/>
    </source>
</evidence>
<reference evidence="4" key="1">
    <citation type="journal article" date="2018" name="Nat. Microbiol.">
        <title>Leveraging single-cell genomics to expand the fungal tree of life.</title>
        <authorList>
            <person name="Ahrendt S.R."/>
            <person name="Quandt C.A."/>
            <person name="Ciobanu D."/>
            <person name="Clum A."/>
            <person name="Salamov A."/>
            <person name="Andreopoulos B."/>
            <person name="Cheng J.F."/>
            <person name="Woyke T."/>
            <person name="Pelin A."/>
            <person name="Henrissat B."/>
            <person name="Reynolds N.K."/>
            <person name="Benny G.L."/>
            <person name="Smith M.E."/>
            <person name="James T.Y."/>
            <person name="Grigoriev I.V."/>
        </authorList>
    </citation>
    <scope>NUCLEOTIDE SEQUENCE [LARGE SCALE GENOMIC DNA]</scope>
</reference>
<accession>A0A4P9W2F7</accession>
<feature type="region of interest" description="Disordered" evidence="1">
    <location>
        <begin position="318"/>
        <end position="343"/>
    </location>
</feature>
<dbReference type="EMBL" id="KZ999543">
    <property type="protein sequence ID" value="RKO84968.1"/>
    <property type="molecule type" value="Genomic_DNA"/>
</dbReference>
<dbReference type="AlphaFoldDB" id="A0A4P9W2F7"/>